<proteinExistence type="predicted"/>
<dbReference type="EMBL" id="MG649966">
    <property type="protein sequence ID" value="AUG85190.1"/>
    <property type="molecule type" value="Genomic_DNA"/>
</dbReference>
<dbReference type="EMBL" id="MG649966">
    <property type="protein sequence ID" value="AUG85012.1"/>
    <property type="molecule type" value="Genomic_DNA"/>
</dbReference>
<evidence type="ECO:0000313" key="3">
    <source>
        <dbReference type="Proteomes" id="UP000240819"/>
    </source>
</evidence>
<evidence type="ECO:0000313" key="1">
    <source>
        <dbReference type="EMBL" id="AUG85012.1"/>
    </source>
</evidence>
<keyword evidence="3" id="KW-1185">Reference proteome</keyword>
<sequence length="80" mass="8956">MATIKQSQEALARIEHMLNTRLIHNPLDVVTQNMLRDLVIAKQGLSNLAIIVEMADSDAYPNDSERMFAIGEFISEQGID</sequence>
<name>A0A2H5BG96_9CAUD</name>
<accession>A0A2H5BG96</accession>
<reference evidence="1 3" key="1">
    <citation type="submission" date="2017-12" db="EMBL/GenBank/DDBJ databases">
        <authorList>
            <person name="Lestochi C.V."/>
            <person name="Miller K.C."/>
            <person name="Miller J.S."/>
            <person name="Stanton M.L."/>
            <person name="Broussard G.W."/>
        </authorList>
    </citation>
    <scope>NUCLEOTIDE SEQUENCE [LARGE SCALE GENOMIC DNA]</scope>
</reference>
<evidence type="ECO:0000313" key="2">
    <source>
        <dbReference type="EMBL" id="AUG85190.1"/>
    </source>
</evidence>
<gene>
    <name evidence="2" type="ORF">CETO_208</name>
    <name evidence="1" type="ORF">CETO_5</name>
</gene>
<organism evidence="1 3">
    <name type="scientific">Vibrio phage Ceto</name>
    <dbReference type="NCBI Taxonomy" id="2570300"/>
    <lineage>
        <taxon>Viruses</taxon>
        <taxon>Duplodnaviria</taxon>
        <taxon>Heunggongvirae</taxon>
        <taxon>Uroviricota</taxon>
        <taxon>Caudoviricetes</taxon>
        <taxon>Demerecviridae</taxon>
        <taxon>Ermolyevavirinae</taxon>
        <taxon>Cetovirus</taxon>
        <taxon>Cetovirus ceto</taxon>
    </lineage>
</organism>
<protein>
    <submittedName>
        <fullName evidence="1">Uncharacterized protein</fullName>
    </submittedName>
</protein>
<dbReference type="Proteomes" id="UP000240819">
    <property type="component" value="Segment"/>
</dbReference>